<dbReference type="EMBL" id="JAMSHJ010000007">
    <property type="protein sequence ID" value="KAI5390480.1"/>
    <property type="molecule type" value="Genomic_DNA"/>
</dbReference>
<keyword evidence="1" id="KW-0732">Signal</keyword>
<name>A0A9D4VUN2_PEA</name>
<evidence type="ECO:0000313" key="2">
    <source>
        <dbReference type="EMBL" id="KAI5390480.1"/>
    </source>
</evidence>
<protein>
    <submittedName>
        <fullName evidence="2">Uncharacterized protein</fullName>
    </submittedName>
</protein>
<dbReference type="AlphaFoldDB" id="A0A9D4VUN2"/>
<organism evidence="2 3">
    <name type="scientific">Pisum sativum</name>
    <name type="common">Garden pea</name>
    <name type="synonym">Lathyrus oleraceus</name>
    <dbReference type="NCBI Taxonomy" id="3888"/>
    <lineage>
        <taxon>Eukaryota</taxon>
        <taxon>Viridiplantae</taxon>
        <taxon>Streptophyta</taxon>
        <taxon>Embryophyta</taxon>
        <taxon>Tracheophyta</taxon>
        <taxon>Spermatophyta</taxon>
        <taxon>Magnoliopsida</taxon>
        <taxon>eudicotyledons</taxon>
        <taxon>Gunneridae</taxon>
        <taxon>Pentapetalae</taxon>
        <taxon>rosids</taxon>
        <taxon>fabids</taxon>
        <taxon>Fabales</taxon>
        <taxon>Fabaceae</taxon>
        <taxon>Papilionoideae</taxon>
        <taxon>50 kb inversion clade</taxon>
        <taxon>NPAAA clade</taxon>
        <taxon>Hologalegina</taxon>
        <taxon>IRL clade</taxon>
        <taxon>Fabeae</taxon>
        <taxon>Lathyrus</taxon>
    </lineage>
</organism>
<feature type="chain" id="PRO_5038417624" evidence="1">
    <location>
        <begin position="22"/>
        <end position="234"/>
    </location>
</feature>
<proteinExistence type="predicted"/>
<sequence length="234" mass="26529">MRSCGPILFNVLLCSVACSCGSSILFEAHYEEKGKCFDVGAVKVWWKHEGDSLDEDLKPYRDDGNASELVVFVFGNNFEVEIYTEPKALTEKANFMDKVREKMKGKKCDEEVVNSSESSDESAKSVYFDDNGEKRMNESVDGFDLGMNGCQPGAILIGLYGRRLKNRYGGILLIIVGRDSIDMYLPFSFEIVENETKDSWSWFMKLLLEDIGETRWFFTSNQQKISLSLISYGV</sequence>
<comment type="caution">
    <text evidence="2">The sequence shown here is derived from an EMBL/GenBank/DDBJ whole genome shotgun (WGS) entry which is preliminary data.</text>
</comment>
<evidence type="ECO:0000313" key="3">
    <source>
        <dbReference type="Proteomes" id="UP001058974"/>
    </source>
</evidence>
<gene>
    <name evidence="2" type="ORF">KIW84_075696</name>
</gene>
<dbReference type="Proteomes" id="UP001058974">
    <property type="component" value="Chromosome 7"/>
</dbReference>
<evidence type="ECO:0000256" key="1">
    <source>
        <dbReference type="SAM" id="SignalP"/>
    </source>
</evidence>
<dbReference type="PROSITE" id="PS51257">
    <property type="entry name" value="PROKAR_LIPOPROTEIN"/>
    <property type="match status" value="1"/>
</dbReference>
<feature type="signal peptide" evidence="1">
    <location>
        <begin position="1"/>
        <end position="21"/>
    </location>
</feature>
<dbReference type="PANTHER" id="PTHR31973:SF187">
    <property type="entry name" value="MUTATOR TRANSPOSASE MUDRA PROTEIN"/>
    <property type="match status" value="1"/>
</dbReference>
<keyword evidence="3" id="KW-1185">Reference proteome</keyword>
<accession>A0A9D4VUN2</accession>
<reference evidence="2 3" key="1">
    <citation type="journal article" date="2022" name="Nat. Genet.">
        <title>Improved pea reference genome and pan-genome highlight genomic features and evolutionary characteristics.</title>
        <authorList>
            <person name="Yang T."/>
            <person name="Liu R."/>
            <person name="Luo Y."/>
            <person name="Hu S."/>
            <person name="Wang D."/>
            <person name="Wang C."/>
            <person name="Pandey M.K."/>
            <person name="Ge S."/>
            <person name="Xu Q."/>
            <person name="Li N."/>
            <person name="Li G."/>
            <person name="Huang Y."/>
            <person name="Saxena R.K."/>
            <person name="Ji Y."/>
            <person name="Li M."/>
            <person name="Yan X."/>
            <person name="He Y."/>
            <person name="Liu Y."/>
            <person name="Wang X."/>
            <person name="Xiang C."/>
            <person name="Varshney R.K."/>
            <person name="Ding H."/>
            <person name="Gao S."/>
            <person name="Zong X."/>
        </authorList>
    </citation>
    <scope>NUCLEOTIDE SEQUENCE [LARGE SCALE GENOMIC DNA]</scope>
    <source>
        <strain evidence="2 3">cv. Zhongwan 6</strain>
    </source>
</reference>
<dbReference type="PANTHER" id="PTHR31973">
    <property type="entry name" value="POLYPROTEIN, PUTATIVE-RELATED"/>
    <property type="match status" value="1"/>
</dbReference>
<dbReference type="Gramene" id="Psat07G0569600-T1">
    <property type="protein sequence ID" value="KAI5390480.1"/>
    <property type="gene ID" value="KIW84_075696"/>
</dbReference>